<accession>A0A8B8FED1</accession>
<dbReference type="AlphaFoldDB" id="A0A8B8FED1"/>
<proteinExistence type="predicted"/>
<organism evidence="1 2">
    <name type="scientific">Sipha flava</name>
    <name type="common">yellow sugarcane aphid</name>
    <dbReference type="NCBI Taxonomy" id="143950"/>
    <lineage>
        <taxon>Eukaryota</taxon>
        <taxon>Metazoa</taxon>
        <taxon>Ecdysozoa</taxon>
        <taxon>Arthropoda</taxon>
        <taxon>Hexapoda</taxon>
        <taxon>Insecta</taxon>
        <taxon>Pterygota</taxon>
        <taxon>Neoptera</taxon>
        <taxon>Paraneoptera</taxon>
        <taxon>Hemiptera</taxon>
        <taxon>Sternorrhyncha</taxon>
        <taxon>Aphidomorpha</taxon>
        <taxon>Aphidoidea</taxon>
        <taxon>Aphididae</taxon>
        <taxon>Sipha</taxon>
    </lineage>
</organism>
<sequence>MKEMFSSKLLSRRTKERLYITYLRPIATYACETWASTNGDEEKLSSFERKIYGPVYNVNSGIFERRKNNVIQRLFSNPSICQFVHSKIIEWAGHVWRAERCLIRKVMVGNPTRKRPLWRPRQRWFDTVKRDLLKINNTFSIGMATDRNQWRRIVKAAKDFNGPY</sequence>
<keyword evidence="1" id="KW-1185">Reference proteome</keyword>
<evidence type="ECO:0000313" key="2">
    <source>
        <dbReference type="RefSeq" id="XP_025408822.1"/>
    </source>
</evidence>
<dbReference type="OrthoDB" id="6594530at2759"/>
<reference evidence="2" key="1">
    <citation type="submission" date="2025-08" db="UniProtKB">
        <authorList>
            <consortium name="RefSeq"/>
        </authorList>
    </citation>
    <scope>IDENTIFICATION</scope>
    <source>
        <tissue evidence="2">Whole body</tissue>
    </source>
</reference>
<gene>
    <name evidence="2" type="primary">LOC112682434</name>
</gene>
<name>A0A8B8FED1_9HEMI</name>
<dbReference type="Proteomes" id="UP000694846">
    <property type="component" value="Unplaced"/>
</dbReference>
<dbReference type="RefSeq" id="XP_025408822.1">
    <property type="nucleotide sequence ID" value="XM_025553037.1"/>
</dbReference>
<dbReference type="GeneID" id="112682434"/>
<evidence type="ECO:0000313" key="1">
    <source>
        <dbReference type="Proteomes" id="UP000694846"/>
    </source>
</evidence>
<protein>
    <submittedName>
        <fullName evidence="2">Uncharacterized protein LOC112682434</fullName>
    </submittedName>
</protein>